<dbReference type="PANTHER" id="PTHR48045">
    <property type="entry name" value="UDP-GLYCOSYLTRANSFERASE 72B1"/>
    <property type="match status" value="1"/>
</dbReference>
<evidence type="ECO:0000313" key="3">
    <source>
        <dbReference type="Proteomes" id="UP000297245"/>
    </source>
</evidence>
<dbReference type="Proteomes" id="UP000297245">
    <property type="component" value="Unassembled WGS sequence"/>
</dbReference>
<dbReference type="CDD" id="cd03784">
    <property type="entry name" value="GT1_Gtf-like"/>
    <property type="match status" value="1"/>
</dbReference>
<dbReference type="PANTHER" id="PTHR48045:SF34">
    <property type="entry name" value="ISOFLAVONE 7-O-GLUCOSYLTRANSFERASE 1-LIKE"/>
    <property type="match status" value="1"/>
</dbReference>
<reference evidence="2 3" key="1">
    <citation type="journal article" date="2019" name="Nat. Ecol. Evol.">
        <title>Megaphylogeny resolves global patterns of mushroom evolution.</title>
        <authorList>
            <person name="Varga T."/>
            <person name="Krizsan K."/>
            <person name="Foldi C."/>
            <person name="Dima B."/>
            <person name="Sanchez-Garcia M."/>
            <person name="Sanchez-Ramirez S."/>
            <person name="Szollosi G.J."/>
            <person name="Szarkandi J.G."/>
            <person name="Papp V."/>
            <person name="Albert L."/>
            <person name="Andreopoulos W."/>
            <person name="Angelini C."/>
            <person name="Antonin V."/>
            <person name="Barry K.W."/>
            <person name="Bougher N.L."/>
            <person name="Buchanan P."/>
            <person name="Buyck B."/>
            <person name="Bense V."/>
            <person name="Catcheside P."/>
            <person name="Chovatia M."/>
            <person name="Cooper J."/>
            <person name="Damon W."/>
            <person name="Desjardin D."/>
            <person name="Finy P."/>
            <person name="Geml J."/>
            <person name="Haridas S."/>
            <person name="Hughes K."/>
            <person name="Justo A."/>
            <person name="Karasinski D."/>
            <person name="Kautmanova I."/>
            <person name="Kiss B."/>
            <person name="Kocsube S."/>
            <person name="Kotiranta H."/>
            <person name="LaButti K.M."/>
            <person name="Lechner B.E."/>
            <person name="Liimatainen K."/>
            <person name="Lipzen A."/>
            <person name="Lukacs Z."/>
            <person name="Mihaltcheva S."/>
            <person name="Morgado L.N."/>
            <person name="Niskanen T."/>
            <person name="Noordeloos M.E."/>
            <person name="Ohm R.A."/>
            <person name="Ortiz-Santana B."/>
            <person name="Ovrebo C."/>
            <person name="Racz N."/>
            <person name="Riley R."/>
            <person name="Savchenko A."/>
            <person name="Shiryaev A."/>
            <person name="Soop K."/>
            <person name="Spirin V."/>
            <person name="Szebenyi C."/>
            <person name="Tomsovsky M."/>
            <person name="Tulloss R.E."/>
            <person name="Uehling J."/>
            <person name="Grigoriev I.V."/>
            <person name="Vagvolgyi C."/>
            <person name="Papp T."/>
            <person name="Martin F.M."/>
            <person name="Miettinen O."/>
            <person name="Hibbett D.S."/>
            <person name="Nagy L.G."/>
        </authorList>
    </citation>
    <scope>NUCLEOTIDE SEQUENCE [LARGE SCALE GENOMIC DNA]</scope>
    <source>
        <strain evidence="2 3">CBS 962.96</strain>
    </source>
</reference>
<name>A0A4S8MDL9_DENBC</name>
<proteinExistence type="predicted"/>
<dbReference type="InterPro" id="IPR002213">
    <property type="entry name" value="UDP_glucos_trans"/>
</dbReference>
<dbReference type="Pfam" id="PF00201">
    <property type="entry name" value="UDPGT"/>
    <property type="match status" value="1"/>
</dbReference>
<protein>
    <submittedName>
        <fullName evidence="2">UDP-Glycosyltransferase/glycogen phosphorylase</fullName>
    </submittedName>
</protein>
<dbReference type="SUPFAM" id="SSF53756">
    <property type="entry name" value="UDP-Glycosyltransferase/glycogen phosphorylase"/>
    <property type="match status" value="1"/>
</dbReference>
<sequence length="504" mass="57264">MTIPTQKHILFHCVPAWGHFKPFFPLAVQILRSRPNVIISILCDAQIYPKLLGELEKLSSGDREDIKARLFLIDISGVIFNPLLPILEFEPVFKAMYRGESIKCLTTGKEFTLPPPTVAIMDPFSGYAIEAIRETTENKLPILIWASFTAGEAFIEFSETHTPKLDVKVIRYGTEKEVMSVMPQFVKEITGRVLSAPGVPAMYDYEYFPQETPFVGNIFVEIAHRYLTTCNGMFVASSTAYDGEAVDALKEWYGTMGQVVYPVGPLSLPEPPSEKKGKREVVEFLDKMRSKHGEKSVIYMSFGTLFWPVNPEKVWAVMEEILASGTPLVWAHPSPLCQAPEDILRMFRDSEIAFETQWAPQEAILSHPATGWFVSHGGWNSTQEAMLYRVPQIFYPQAADQPQNAAKVQFVHKAGFELIEVRTGEYGTRIPYRFKDADPKDLPTFTVEAARREIRDVLKKLKSEEGLIVRKNFERMSKEFYGGWDEGGEARESLNDFLRKFVDF</sequence>
<dbReference type="GO" id="GO:0008194">
    <property type="term" value="F:UDP-glycosyltransferase activity"/>
    <property type="evidence" value="ECO:0007669"/>
    <property type="project" value="InterPro"/>
</dbReference>
<evidence type="ECO:0000313" key="2">
    <source>
        <dbReference type="EMBL" id="THV00481.1"/>
    </source>
</evidence>
<evidence type="ECO:0000256" key="1">
    <source>
        <dbReference type="ARBA" id="ARBA00022679"/>
    </source>
</evidence>
<accession>A0A4S8MDL9</accession>
<dbReference type="AlphaFoldDB" id="A0A4S8MDL9"/>
<gene>
    <name evidence="2" type="ORF">K435DRAFT_718971</name>
</gene>
<dbReference type="OrthoDB" id="5835829at2759"/>
<organism evidence="2 3">
    <name type="scientific">Dendrothele bispora (strain CBS 962.96)</name>
    <dbReference type="NCBI Taxonomy" id="1314807"/>
    <lineage>
        <taxon>Eukaryota</taxon>
        <taxon>Fungi</taxon>
        <taxon>Dikarya</taxon>
        <taxon>Basidiomycota</taxon>
        <taxon>Agaricomycotina</taxon>
        <taxon>Agaricomycetes</taxon>
        <taxon>Agaricomycetidae</taxon>
        <taxon>Agaricales</taxon>
        <taxon>Agaricales incertae sedis</taxon>
        <taxon>Dendrothele</taxon>
    </lineage>
</organism>
<dbReference type="Gene3D" id="3.40.50.2000">
    <property type="entry name" value="Glycogen Phosphorylase B"/>
    <property type="match status" value="2"/>
</dbReference>
<dbReference type="EMBL" id="ML179103">
    <property type="protein sequence ID" value="THV00481.1"/>
    <property type="molecule type" value="Genomic_DNA"/>
</dbReference>
<keyword evidence="3" id="KW-1185">Reference proteome</keyword>
<keyword evidence="1 2" id="KW-0808">Transferase</keyword>